<name>U2YIW9_9SPHN</name>
<evidence type="ECO:0000256" key="1">
    <source>
        <dbReference type="ARBA" id="ARBA00010541"/>
    </source>
</evidence>
<feature type="transmembrane region" description="Helical" evidence="4">
    <location>
        <begin position="335"/>
        <end position="353"/>
    </location>
</feature>
<dbReference type="EMBL" id="BASZ01000002">
    <property type="protein sequence ID" value="GAD48102.1"/>
    <property type="molecule type" value="Genomic_DNA"/>
</dbReference>
<dbReference type="GO" id="GO:0006508">
    <property type="term" value="P:proteolysis"/>
    <property type="evidence" value="ECO:0007669"/>
    <property type="project" value="UniProtKB-KW"/>
</dbReference>
<gene>
    <name evidence="7" type="ORF">NT2_02_01840</name>
</gene>
<feature type="transmembrane region" description="Helical" evidence="4">
    <location>
        <begin position="304"/>
        <end position="323"/>
    </location>
</feature>
<evidence type="ECO:0000256" key="5">
    <source>
        <dbReference type="SAM" id="SignalP"/>
    </source>
</evidence>
<dbReference type="PANTHER" id="PTHR43343">
    <property type="entry name" value="PEPTIDASE S12"/>
    <property type="match status" value="1"/>
</dbReference>
<reference evidence="7 8" key="1">
    <citation type="submission" date="2013-09" db="EMBL/GenBank/DDBJ databases">
        <title>Whole genome shotgun sequence of Novosphingobium tardaugens NBRC 16725.</title>
        <authorList>
            <person name="Isaki S."/>
            <person name="Hosoyama A."/>
            <person name="Tsuchikane K."/>
            <person name="Katsumata H."/>
            <person name="Ando Y."/>
            <person name="Yamazaki S."/>
            <person name="Fujita N."/>
        </authorList>
    </citation>
    <scope>NUCLEOTIDE SEQUENCE [LARGE SCALE GENOMIC DNA]</scope>
    <source>
        <strain evidence="7 8">NBRC 16725</strain>
    </source>
</reference>
<keyword evidence="8" id="KW-1185">Reference proteome</keyword>
<evidence type="ECO:0000256" key="2">
    <source>
        <dbReference type="ARBA" id="ARBA00022670"/>
    </source>
</evidence>
<dbReference type="PANTHER" id="PTHR43343:SF3">
    <property type="entry name" value="PROTEASE DO-LIKE 8, CHLOROPLASTIC"/>
    <property type="match status" value="1"/>
</dbReference>
<dbReference type="AlphaFoldDB" id="U2YIW9"/>
<evidence type="ECO:0000313" key="8">
    <source>
        <dbReference type="Proteomes" id="UP000016568"/>
    </source>
</evidence>
<comment type="similarity">
    <text evidence="1">Belongs to the peptidase S1C family.</text>
</comment>
<proteinExistence type="inferred from homology"/>
<keyword evidence="4" id="KW-0812">Transmembrane</keyword>
<evidence type="ECO:0000313" key="7">
    <source>
        <dbReference type="EMBL" id="GAD48102.1"/>
    </source>
</evidence>
<dbReference type="InterPro" id="IPR051201">
    <property type="entry name" value="Chloro_Bact_Ser_Proteases"/>
</dbReference>
<keyword evidence="5" id="KW-0732">Signal</keyword>
<evidence type="ECO:0000256" key="4">
    <source>
        <dbReference type="SAM" id="Phobius"/>
    </source>
</evidence>
<dbReference type="eggNOG" id="COG0265">
    <property type="taxonomic scope" value="Bacteria"/>
</dbReference>
<dbReference type="Gene3D" id="2.40.10.10">
    <property type="entry name" value="Trypsin-like serine proteases"/>
    <property type="match status" value="2"/>
</dbReference>
<dbReference type="SUPFAM" id="SSF50494">
    <property type="entry name" value="Trypsin-like serine proteases"/>
    <property type="match status" value="1"/>
</dbReference>
<dbReference type="Pfam" id="PF13365">
    <property type="entry name" value="Trypsin_2"/>
    <property type="match status" value="1"/>
</dbReference>
<dbReference type="GO" id="GO:0004252">
    <property type="term" value="F:serine-type endopeptidase activity"/>
    <property type="evidence" value="ECO:0007669"/>
    <property type="project" value="InterPro"/>
</dbReference>
<dbReference type="PROSITE" id="PS50835">
    <property type="entry name" value="IG_LIKE"/>
    <property type="match status" value="1"/>
</dbReference>
<dbReference type="RefSeq" id="WP_021689009.1">
    <property type="nucleotide sequence ID" value="NZ_BASZ01000002.1"/>
</dbReference>
<evidence type="ECO:0000259" key="6">
    <source>
        <dbReference type="PROSITE" id="PS50835"/>
    </source>
</evidence>
<accession>U2YIW9</accession>
<organism evidence="7 8">
    <name type="scientific">Caenibius tardaugens NBRC 16725</name>
    <dbReference type="NCBI Taxonomy" id="1219035"/>
    <lineage>
        <taxon>Bacteria</taxon>
        <taxon>Pseudomonadati</taxon>
        <taxon>Pseudomonadota</taxon>
        <taxon>Alphaproteobacteria</taxon>
        <taxon>Sphingomonadales</taxon>
        <taxon>Erythrobacteraceae</taxon>
        <taxon>Caenibius</taxon>
    </lineage>
</organism>
<comment type="caution">
    <text evidence="7">The sequence shown here is derived from an EMBL/GenBank/DDBJ whole genome shotgun (WGS) entry which is preliminary data.</text>
</comment>
<dbReference type="InterPro" id="IPR043504">
    <property type="entry name" value="Peptidase_S1_PA_chymotrypsin"/>
</dbReference>
<keyword evidence="3" id="KW-0378">Hydrolase</keyword>
<protein>
    <submittedName>
        <fullName evidence="7">Peptidase S1 family protein</fullName>
    </submittedName>
</protein>
<feature type="domain" description="Ig-like" evidence="6">
    <location>
        <begin position="374"/>
        <end position="521"/>
    </location>
</feature>
<dbReference type="InterPro" id="IPR007110">
    <property type="entry name" value="Ig-like_dom"/>
</dbReference>
<evidence type="ECO:0000256" key="3">
    <source>
        <dbReference type="ARBA" id="ARBA00022801"/>
    </source>
</evidence>
<keyword evidence="2" id="KW-0645">Protease</keyword>
<feature type="chain" id="PRO_5004637531" evidence="5">
    <location>
        <begin position="29"/>
        <end position="521"/>
    </location>
</feature>
<keyword evidence="4" id="KW-0472">Membrane</keyword>
<dbReference type="PRINTS" id="PR00834">
    <property type="entry name" value="PROTEASES2C"/>
</dbReference>
<dbReference type="InterPro" id="IPR009003">
    <property type="entry name" value="Peptidase_S1_PA"/>
</dbReference>
<keyword evidence="4" id="KW-1133">Transmembrane helix</keyword>
<dbReference type="InterPro" id="IPR001940">
    <property type="entry name" value="Peptidase_S1C"/>
</dbReference>
<dbReference type="OrthoDB" id="9766361at2"/>
<sequence length="521" mass="55574">MIAGLFPRVVAALALFLGLFALPSSAGADPSDVAAAARGVVRVVVLGHDGDQLYPISHGTGFVVQNNRIVTNAHVVREVMDLPGLTLGIVPPQGGAAVAGRVMAYSPKNDLALIETTEPLNLPPLAIASTPPQDGSQVAAVGYPMNVDRAQGLSVADVLRPQPPVKSQGFVSGERPTREFDTILHTAPIARGNSGGPLLDSCGRVIGANSFGTDSQGADAEFFFAVSAREILPFLRANGVEPVVNGLPCRSLAELDAQERAQSERDARAAMELAHRQEAESAQNRENARRDAMYAIVETRDNRLALAGLLLALSVLAGLYTWHMQQTGDRRRTKLAGAVTGVLLIAMLVAWFTRPGMNQVEQRAVAALAKHTKPAAEKPKPVANAAAASKLVCTIDLSRSRVTTADTPDVPLTWSSDGCVNSRSQYGLSGGQWSRVLVPQDEEAVSVARYSPDKREYRVERYLLDHNAMSAVRTERAKYQPPACGGGEARARSFGDQQASLTALLPTQPNERLVYTCRIAN</sequence>
<dbReference type="Proteomes" id="UP000016568">
    <property type="component" value="Unassembled WGS sequence"/>
</dbReference>
<feature type="signal peptide" evidence="5">
    <location>
        <begin position="1"/>
        <end position="28"/>
    </location>
</feature>